<dbReference type="PANTHER" id="PTHR45657">
    <property type="entry name" value="CRAL-TRIO DOMAIN-CONTAINING PROTEIN YKL091C-RELATED"/>
    <property type="match status" value="1"/>
</dbReference>
<accession>A0A7J6V285</accession>
<protein>
    <submittedName>
        <fullName evidence="1">Phosphatidylinositol/phosphatidylcholine transfer protein SFH13</fullName>
    </submittedName>
</protein>
<comment type="caution">
    <text evidence="1">The sequence shown here is derived from an EMBL/GenBank/DDBJ whole genome shotgun (WGS) entry which is preliminary data.</text>
</comment>
<dbReference type="EMBL" id="JABWDY010039568">
    <property type="protein sequence ID" value="KAF5178808.1"/>
    <property type="molecule type" value="Genomic_DNA"/>
</dbReference>
<sequence length="103" mass="11983">MSGLEGPSSCDEIKERRSDVEISEDERCRTRIGAFKKKAITASNKFTHSLKKRGKRKIDYRVPPVAIEDIRDQEEERAVTEFRHKLIARDSLPPKHDEYQTLL</sequence>
<keyword evidence="2" id="KW-1185">Reference proteome</keyword>
<feature type="non-terminal residue" evidence="1">
    <location>
        <position position="1"/>
    </location>
</feature>
<organism evidence="1 2">
    <name type="scientific">Thalictrum thalictroides</name>
    <name type="common">Rue-anemone</name>
    <name type="synonym">Anemone thalictroides</name>
    <dbReference type="NCBI Taxonomy" id="46969"/>
    <lineage>
        <taxon>Eukaryota</taxon>
        <taxon>Viridiplantae</taxon>
        <taxon>Streptophyta</taxon>
        <taxon>Embryophyta</taxon>
        <taxon>Tracheophyta</taxon>
        <taxon>Spermatophyta</taxon>
        <taxon>Magnoliopsida</taxon>
        <taxon>Ranunculales</taxon>
        <taxon>Ranunculaceae</taxon>
        <taxon>Thalictroideae</taxon>
        <taxon>Thalictrum</taxon>
    </lineage>
</organism>
<dbReference type="InterPro" id="IPR051026">
    <property type="entry name" value="PI/PC_transfer"/>
</dbReference>
<name>A0A7J6V285_THATH</name>
<evidence type="ECO:0000313" key="1">
    <source>
        <dbReference type="EMBL" id="KAF5178808.1"/>
    </source>
</evidence>
<dbReference type="AlphaFoldDB" id="A0A7J6V285"/>
<gene>
    <name evidence="1" type="ORF">FRX31_031605</name>
</gene>
<dbReference type="OrthoDB" id="1434354at2759"/>
<proteinExistence type="predicted"/>
<dbReference type="Proteomes" id="UP000554482">
    <property type="component" value="Unassembled WGS sequence"/>
</dbReference>
<reference evidence="1 2" key="1">
    <citation type="submission" date="2020-06" db="EMBL/GenBank/DDBJ databases">
        <title>Transcriptomic and genomic resources for Thalictrum thalictroides and T. hernandezii: Facilitating candidate gene discovery in an emerging model plant lineage.</title>
        <authorList>
            <person name="Arias T."/>
            <person name="Riano-Pachon D.M."/>
            <person name="Di Stilio V.S."/>
        </authorList>
    </citation>
    <scope>NUCLEOTIDE SEQUENCE [LARGE SCALE GENOMIC DNA]</scope>
    <source>
        <strain evidence="2">cv. WT478/WT964</strain>
        <tissue evidence="1">Leaves</tissue>
    </source>
</reference>
<evidence type="ECO:0000313" key="2">
    <source>
        <dbReference type="Proteomes" id="UP000554482"/>
    </source>
</evidence>
<dbReference type="PANTHER" id="PTHR45657:SF8">
    <property type="entry name" value="PHOSPHATIDYLINOSITOL_PHOSPHATIDYLCHOLINE TRANSFER PROTEIN SFH13"/>
    <property type="match status" value="1"/>
</dbReference>